<dbReference type="Proteomes" id="UP000564704">
    <property type="component" value="Unassembled WGS sequence"/>
</dbReference>
<dbReference type="EMBL" id="SZWE01000001">
    <property type="protein sequence ID" value="MRU15713.1"/>
    <property type="molecule type" value="Genomic_DNA"/>
</dbReference>
<dbReference type="InterPro" id="IPR025166">
    <property type="entry name" value="Integrase_DNA_bind_dom"/>
</dbReference>
<name>A0A844D1I5_9RHOB</name>
<keyword evidence="4" id="KW-1185">Reference proteome</keyword>
<comment type="caution">
    <text evidence="3">The sequence shown here is derived from an EMBL/GenBank/DDBJ whole genome shotgun (WGS) entry which is preliminary data.</text>
</comment>
<dbReference type="InterPro" id="IPR038488">
    <property type="entry name" value="Integrase_DNA-bd_sf"/>
</dbReference>
<dbReference type="Gene3D" id="3.30.160.390">
    <property type="entry name" value="Integrase, DNA-binding domain"/>
    <property type="match status" value="1"/>
</dbReference>
<dbReference type="AlphaFoldDB" id="A0A844D1I5"/>
<gene>
    <name evidence="3" type="ORF">FDP25_09770</name>
</gene>
<protein>
    <submittedName>
        <fullName evidence="3">DUF4102 domain-containing protein</fullName>
    </submittedName>
</protein>
<evidence type="ECO:0000313" key="4">
    <source>
        <dbReference type="Proteomes" id="UP000564704"/>
    </source>
</evidence>
<evidence type="ECO:0000256" key="1">
    <source>
        <dbReference type="SAM" id="MobiDB-lite"/>
    </source>
</evidence>
<reference evidence="3 4" key="1">
    <citation type="submission" date="2019-05" db="EMBL/GenBank/DDBJ databases">
        <title>Roseovarius bejariae sp. nov., a moderately halophylic bacterium isolated from a saline soil in Rambla Salada (Murcia).</title>
        <authorList>
            <person name="Castro D.J."/>
            <person name="Gomez-Altuve A."/>
            <person name="Reina J.C."/>
            <person name="Rodriguez M."/>
            <person name="Sampedro I."/>
            <person name="Llamas I."/>
            <person name="Martinez-Checa F."/>
        </authorList>
    </citation>
    <scope>NUCLEOTIDE SEQUENCE [LARGE SCALE GENOMIC DNA]</scope>
    <source>
        <strain evidence="3 4">A21</strain>
    </source>
</reference>
<feature type="region of interest" description="Disordered" evidence="1">
    <location>
        <begin position="17"/>
        <end position="45"/>
    </location>
</feature>
<accession>A0A844D1I5</accession>
<dbReference type="Pfam" id="PF13356">
    <property type="entry name" value="Arm-DNA-bind_3"/>
    <property type="match status" value="1"/>
</dbReference>
<sequence>MGLGSFGRVSLAEARKKAASAREQVSNDTDPIKQRRLGIQQGNLK</sequence>
<feature type="domain" description="Integrase DNA-binding" evidence="2">
    <location>
        <begin position="1"/>
        <end position="36"/>
    </location>
</feature>
<proteinExistence type="predicted"/>
<organism evidence="3 4">
    <name type="scientific">Roseovarius bejariae</name>
    <dbReference type="NCBI Taxonomy" id="2576383"/>
    <lineage>
        <taxon>Bacteria</taxon>
        <taxon>Pseudomonadati</taxon>
        <taxon>Pseudomonadota</taxon>
        <taxon>Alphaproteobacteria</taxon>
        <taxon>Rhodobacterales</taxon>
        <taxon>Roseobacteraceae</taxon>
        <taxon>Roseovarius</taxon>
    </lineage>
</organism>
<evidence type="ECO:0000313" key="3">
    <source>
        <dbReference type="EMBL" id="MRU15713.1"/>
    </source>
</evidence>
<evidence type="ECO:0000259" key="2">
    <source>
        <dbReference type="Pfam" id="PF13356"/>
    </source>
</evidence>